<accession>A0A249PBV0</accession>
<name>A0A249PBV0_9HYPH</name>
<reference evidence="3 4" key="1">
    <citation type="submission" date="2017-08" db="EMBL/GenBank/DDBJ databases">
        <title>Multipartite genome sequences of Sinorhizobium species nodulating soybeans.</title>
        <authorList>
            <person name="Tian C.F."/>
        </authorList>
    </citation>
    <scope>NUCLEOTIDE SEQUENCE [LARGE SCALE GENOMIC DNA]</scope>
    <source>
        <strain evidence="3 4">CCBAU 05684</strain>
    </source>
</reference>
<keyword evidence="1" id="KW-0812">Transmembrane</keyword>
<dbReference type="EMBL" id="CP023067">
    <property type="protein sequence ID" value="ASY63391.1"/>
    <property type="molecule type" value="Genomic_DNA"/>
</dbReference>
<evidence type="ECO:0000313" key="4">
    <source>
        <dbReference type="Proteomes" id="UP000217211"/>
    </source>
</evidence>
<dbReference type="eggNOG" id="COG5653">
    <property type="taxonomic scope" value="Bacteria"/>
</dbReference>
<dbReference type="InterPro" id="IPR016181">
    <property type="entry name" value="Acyl_CoA_acyltransferase"/>
</dbReference>
<evidence type="ECO:0000313" key="3">
    <source>
        <dbReference type="EMBL" id="ASY63391.1"/>
    </source>
</evidence>
<feature type="domain" description="BioF2-like acetyltransferase" evidence="2">
    <location>
        <begin position="146"/>
        <end position="291"/>
    </location>
</feature>
<evidence type="ECO:0000259" key="2">
    <source>
        <dbReference type="Pfam" id="PF13480"/>
    </source>
</evidence>
<gene>
    <name evidence="3" type="ORF">SJ05684_c19490</name>
</gene>
<feature type="transmembrane region" description="Helical" evidence="1">
    <location>
        <begin position="221"/>
        <end position="241"/>
    </location>
</feature>
<protein>
    <recommendedName>
        <fullName evidence="2">BioF2-like acetyltransferase domain-containing protein</fullName>
    </recommendedName>
</protein>
<organism evidence="3 4">
    <name type="scientific">Sinorhizobium sojae CCBAU 05684</name>
    <dbReference type="NCBI Taxonomy" id="716928"/>
    <lineage>
        <taxon>Bacteria</taxon>
        <taxon>Pseudomonadati</taxon>
        <taxon>Pseudomonadota</taxon>
        <taxon>Alphaproteobacteria</taxon>
        <taxon>Hyphomicrobiales</taxon>
        <taxon>Rhizobiaceae</taxon>
        <taxon>Sinorhizobium/Ensifer group</taxon>
        <taxon>Sinorhizobium</taxon>
    </lineage>
</organism>
<dbReference type="AlphaFoldDB" id="A0A249PBV0"/>
<dbReference type="STRING" id="716928.GCA_000261485_00093"/>
<keyword evidence="1" id="KW-1133">Transmembrane helix</keyword>
<evidence type="ECO:0000256" key="1">
    <source>
        <dbReference type="SAM" id="Phobius"/>
    </source>
</evidence>
<dbReference type="InterPro" id="IPR038740">
    <property type="entry name" value="BioF2-like_GNAT_dom"/>
</dbReference>
<dbReference type="Pfam" id="PF13480">
    <property type="entry name" value="Acetyltransf_6"/>
    <property type="match status" value="1"/>
</dbReference>
<dbReference type="Gene3D" id="3.40.630.30">
    <property type="match status" value="1"/>
</dbReference>
<dbReference type="SUPFAM" id="SSF55729">
    <property type="entry name" value="Acyl-CoA N-acyltransferases (Nat)"/>
    <property type="match status" value="1"/>
</dbReference>
<dbReference type="KEGG" id="esj:SJ05684_c19490"/>
<keyword evidence="4" id="KW-1185">Reference proteome</keyword>
<dbReference type="RefSeq" id="WP_034850656.1">
    <property type="nucleotide sequence ID" value="NZ_AJQT01000004.1"/>
</dbReference>
<sequence length="348" mass="40531">MQFHAFQTATFLQAWLNSFGRSGSQSFHFVEVRDEASRPVMFLPLRILNRGGARLLQCMDHEAADYNAPILFNSQIIWSQEIAEYLWQQIALMLPPFDVVDLVKMPADVEGLVNPLAFLGERQSELSCHATDLRRPWNKIDEEVPRRSTLLRKIRGLERVAPVGFHIARAPDAVKKVTEIMLRQKQRRFEETMVPGFDVDRDKHDFFHGGTPLFHHEGMLILFYLMVGETVVATIWGLVAGKRYYAIMLSYEGDEWSKHSPGSILFYKSLKWLHDNGFEWMDLGIGNEPWKLESCRTTTALSERNEAVTMRGRFYHAGLRVRGRLRATRIYQRLRPLKWLVLRSLRRR</sequence>
<proteinExistence type="predicted"/>
<keyword evidence="1" id="KW-0472">Membrane</keyword>
<dbReference type="OrthoDB" id="8109718at2"/>
<dbReference type="Proteomes" id="UP000217211">
    <property type="component" value="Chromosome"/>
</dbReference>